<protein>
    <submittedName>
        <fullName evidence="2">Uncharacterized protein</fullName>
    </submittedName>
</protein>
<keyword evidence="3" id="KW-1185">Reference proteome</keyword>
<gene>
    <name evidence="2" type="ORF">ElyMa_003938900</name>
</gene>
<evidence type="ECO:0000313" key="2">
    <source>
        <dbReference type="EMBL" id="GFR76225.1"/>
    </source>
</evidence>
<reference evidence="2 3" key="1">
    <citation type="journal article" date="2021" name="Elife">
        <title>Chloroplast acquisition without the gene transfer in kleptoplastic sea slugs, Plakobranchus ocellatus.</title>
        <authorList>
            <person name="Maeda T."/>
            <person name="Takahashi S."/>
            <person name="Yoshida T."/>
            <person name="Shimamura S."/>
            <person name="Takaki Y."/>
            <person name="Nagai Y."/>
            <person name="Toyoda A."/>
            <person name="Suzuki Y."/>
            <person name="Arimoto A."/>
            <person name="Ishii H."/>
            <person name="Satoh N."/>
            <person name="Nishiyama T."/>
            <person name="Hasebe M."/>
            <person name="Maruyama T."/>
            <person name="Minagawa J."/>
            <person name="Obokata J."/>
            <person name="Shigenobu S."/>
        </authorList>
    </citation>
    <scope>NUCLEOTIDE SEQUENCE [LARGE SCALE GENOMIC DNA]</scope>
</reference>
<feature type="compositionally biased region" description="Basic and acidic residues" evidence="1">
    <location>
        <begin position="35"/>
        <end position="72"/>
    </location>
</feature>
<proteinExistence type="predicted"/>
<organism evidence="2 3">
    <name type="scientific">Elysia marginata</name>
    <dbReference type="NCBI Taxonomy" id="1093978"/>
    <lineage>
        <taxon>Eukaryota</taxon>
        <taxon>Metazoa</taxon>
        <taxon>Spiralia</taxon>
        <taxon>Lophotrochozoa</taxon>
        <taxon>Mollusca</taxon>
        <taxon>Gastropoda</taxon>
        <taxon>Heterobranchia</taxon>
        <taxon>Euthyneura</taxon>
        <taxon>Panpulmonata</taxon>
        <taxon>Sacoglossa</taxon>
        <taxon>Placobranchoidea</taxon>
        <taxon>Plakobranchidae</taxon>
        <taxon>Elysia</taxon>
    </lineage>
</organism>
<evidence type="ECO:0000313" key="3">
    <source>
        <dbReference type="Proteomes" id="UP000762676"/>
    </source>
</evidence>
<accession>A0AAV4FU40</accession>
<evidence type="ECO:0000256" key="1">
    <source>
        <dbReference type="SAM" id="MobiDB-lite"/>
    </source>
</evidence>
<dbReference type="Proteomes" id="UP000762676">
    <property type="component" value="Unassembled WGS sequence"/>
</dbReference>
<name>A0AAV4FU40_9GAST</name>
<comment type="caution">
    <text evidence="2">The sequence shown here is derived from an EMBL/GenBank/DDBJ whole genome shotgun (WGS) entry which is preliminary data.</text>
</comment>
<sequence length="170" mass="18969">MADDEEFDFFKPHPNPKPRVKASFFEVVPDAFDDKSLTFTGDHRRLPRKAAPETKEPEPEPEPKAAPEEEKPALSAAFAAMSGTAVQETMFSHDVSMTSAEPWSPGDRYFIDNITAILMESSFRFDDLSSVGFWHLRDDSVSSPAWENQLHSGCTTIEITGLSVLNFESP</sequence>
<dbReference type="AlphaFoldDB" id="A0AAV4FU40"/>
<dbReference type="EMBL" id="BMAT01008014">
    <property type="protein sequence ID" value="GFR76225.1"/>
    <property type="molecule type" value="Genomic_DNA"/>
</dbReference>
<feature type="region of interest" description="Disordered" evidence="1">
    <location>
        <begin position="35"/>
        <end position="77"/>
    </location>
</feature>